<dbReference type="PROSITE" id="PS50893">
    <property type="entry name" value="ABC_TRANSPORTER_2"/>
    <property type="match status" value="1"/>
</dbReference>
<keyword evidence="6" id="KW-1185">Reference proteome</keyword>
<dbReference type="InterPro" id="IPR003439">
    <property type="entry name" value="ABC_transporter-like_ATP-bd"/>
</dbReference>
<evidence type="ECO:0000256" key="3">
    <source>
        <dbReference type="ARBA" id="ARBA00022840"/>
    </source>
</evidence>
<protein>
    <submittedName>
        <fullName evidence="5">ABC transporter related</fullName>
    </submittedName>
</protein>
<evidence type="ECO:0000256" key="1">
    <source>
        <dbReference type="ARBA" id="ARBA00022448"/>
    </source>
</evidence>
<evidence type="ECO:0000313" key="6">
    <source>
        <dbReference type="Proteomes" id="UP000002725"/>
    </source>
</evidence>
<dbReference type="InterPro" id="IPR027417">
    <property type="entry name" value="P-loop_NTPase"/>
</dbReference>
<dbReference type="AlphaFoldDB" id="B4S625"/>
<gene>
    <name evidence="5" type="ordered locus">Paes_0621</name>
</gene>
<organism evidence="5 6">
    <name type="scientific">Prosthecochloris aestuarii (strain DSM 271 / SK 413)</name>
    <dbReference type="NCBI Taxonomy" id="290512"/>
    <lineage>
        <taxon>Bacteria</taxon>
        <taxon>Pseudomonadati</taxon>
        <taxon>Chlorobiota</taxon>
        <taxon>Chlorobiia</taxon>
        <taxon>Chlorobiales</taxon>
        <taxon>Chlorobiaceae</taxon>
        <taxon>Prosthecochloris</taxon>
    </lineage>
</organism>
<dbReference type="STRING" id="290512.Paes_0621"/>
<dbReference type="SMART" id="SM00382">
    <property type="entry name" value="AAA"/>
    <property type="match status" value="1"/>
</dbReference>
<feature type="domain" description="ABC transporter" evidence="4">
    <location>
        <begin position="2"/>
        <end position="222"/>
    </location>
</feature>
<dbReference type="HOGENOM" id="CLU_000604_1_22_10"/>
<accession>B4S625</accession>
<proteinExistence type="predicted"/>
<dbReference type="PANTHER" id="PTHR42788:SF13">
    <property type="entry name" value="ALIPHATIC SULFONATES IMPORT ATP-BINDING PROTEIN SSUB"/>
    <property type="match status" value="1"/>
</dbReference>
<dbReference type="GO" id="GO:0005524">
    <property type="term" value="F:ATP binding"/>
    <property type="evidence" value="ECO:0007669"/>
    <property type="project" value="UniProtKB-KW"/>
</dbReference>
<dbReference type="EMBL" id="CP001108">
    <property type="protein sequence ID" value="ACF45676.1"/>
    <property type="molecule type" value="Genomic_DNA"/>
</dbReference>
<dbReference type="Pfam" id="PF00005">
    <property type="entry name" value="ABC_tran"/>
    <property type="match status" value="1"/>
</dbReference>
<name>B4S625_PROA2</name>
<dbReference type="Proteomes" id="UP000002725">
    <property type="component" value="Chromosome"/>
</dbReference>
<dbReference type="Gene3D" id="3.40.50.300">
    <property type="entry name" value="P-loop containing nucleotide triphosphate hydrolases"/>
    <property type="match status" value="1"/>
</dbReference>
<evidence type="ECO:0000256" key="2">
    <source>
        <dbReference type="ARBA" id="ARBA00022741"/>
    </source>
</evidence>
<reference evidence="5" key="1">
    <citation type="submission" date="2008-06" db="EMBL/GenBank/DDBJ databases">
        <title>Complete sequence of chromosome of Prosthecochloris aestuarii DSM 271.</title>
        <authorList>
            <consortium name="US DOE Joint Genome Institute"/>
            <person name="Lucas S."/>
            <person name="Copeland A."/>
            <person name="Lapidus A."/>
            <person name="Glavina del Rio T."/>
            <person name="Dalin E."/>
            <person name="Tice H."/>
            <person name="Bruce D."/>
            <person name="Goodwin L."/>
            <person name="Pitluck S."/>
            <person name="Schmutz J."/>
            <person name="Larimer F."/>
            <person name="Land M."/>
            <person name="Hauser L."/>
            <person name="Kyrpides N."/>
            <person name="Anderson I."/>
            <person name="Liu Z."/>
            <person name="Li T."/>
            <person name="Zhao F."/>
            <person name="Overmann J."/>
            <person name="Bryant D.A."/>
            <person name="Richardson P."/>
        </authorList>
    </citation>
    <scope>NUCLEOTIDE SEQUENCE [LARGE SCALE GENOMIC DNA]</scope>
    <source>
        <strain evidence="5">DSM 271</strain>
    </source>
</reference>
<dbReference type="KEGG" id="paa:Paes_0621"/>
<evidence type="ECO:0000259" key="4">
    <source>
        <dbReference type="PROSITE" id="PS50893"/>
    </source>
</evidence>
<dbReference type="SUPFAM" id="SSF52540">
    <property type="entry name" value="P-loop containing nucleoside triphosphate hydrolases"/>
    <property type="match status" value="1"/>
</dbReference>
<dbReference type="InterPro" id="IPR003593">
    <property type="entry name" value="AAA+_ATPase"/>
</dbReference>
<dbReference type="InterPro" id="IPR050166">
    <property type="entry name" value="ABC_transporter_ATP-bind"/>
</dbReference>
<dbReference type="eggNOG" id="COG1116">
    <property type="taxonomic scope" value="Bacteria"/>
</dbReference>
<evidence type="ECO:0000313" key="5">
    <source>
        <dbReference type="EMBL" id="ACF45676.1"/>
    </source>
</evidence>
<keyword evidence="3" id="KW-0067">ATP-binding</keyword>
<keyword evidence="1" id="KW-0813">Transport</keyword>
<dbReference type="GO" id="GO:0016887">
    <property type="term" value="F:ATP hydrolysis activity"/>
    <property type="evidence" value="ECO:0007669"/>
    <property type="project" value="InterPro"/>
</dbReference>
<dbReference type="PANTHER" id="PTHR42788">
    <property type="entry name" value="TAURINE IMPORT ATP-BINDING PROTEIN-RELATED"/>
    <property type="match status" value="1"/>
</dbReference>
<sequence length="246" mass="27277">MISIVSVHKSFDEVPILDELSFDVSLNSICAIVGPSACGKSTILNLICGLDQLDFGKISMPASNTIGYMMQEPMLLPWRTLEENATLGAEVKEIVASSEVDVGVYFNNVGLALDRLKYPITASGGMKQRVALVRTLLLKTNILLLDEPFSSLDFDIKLKVQKFLLKQQAELGSTIIWVTHDIEDAIAISDRVVVLSDKPAKVKSIIDIDLHENKRSPVEARKSLKFRDYFSAICEQLKYLDNGDND</sequence>
<dbReference type="RefSeq" id="WP_012505213.1">
    <property type="nucleotide sequence ID" value="NC_011059.1"/>
</dbReference>
<keyword evidence="2" id="KW-0547">Nucleotide-binding</keyword>